<feature type="region of interest" description="Disordered" evidence="1">
    <location>
        <begin position="195"/>
        <end position="218"/>
    </location>
</feature>
<evidence type="ECO:0000256" key="1">
    <source>
        <dbReference type="SAM" id="MobiDB-lite"/>
    </source>
</evidence>
<dbReference type="Pfam" id="PF19044">
    <property type="entry name" value="P-loop_TraG"/>
    <property type="match status" value="1"/>
</dbReference>
<evidence type="ECO:0000313" key="3">
    <source>
        <dbReference type="EMBL" id="KKT59638.1"/>
    </source>
</evidence>
<dbReference type="Gene3D" id="3.40.50.300">
    <property type="entry name" value="P-loop containing nucleotide triphosphate hydrolases"/>
    <property type="match status" value="1"/>
</dbReference>
<protein>
    <submittedName>
        <fullName evidence="3">Type IV secretory pathway VirB4 component-like protein</fullName>
    </submittedName>
</protein>
<feature type="domain" description="TraG P-loop" evidence="2">
    <location>
        <begin position="5"/>
        <end position="82"/>
    </location>
</feature>
<reference evidence="3 4" key="1">
    <citation type="journal article" date="2015" name="Nature">
        <title>rRNA introns, odd ribosomes, and small enigmatic genomes across a large radiation of phyla.</title>
        <authorList>
            <person name="Brown C.T."/>
            <person name="Hug L.A."/>
            <person name="Thomas B.C."/>
            <person name="Sharon I."/>
            <person name="Castelle C.J."/>
            <person name="Singh A."/>
            <person name="Wilkins M.J."/>
            <person name="Williams K.H."/>
            <person name="Banfield J.F."/>
        </authorList>
    </citation>
    <scope>NUCLEOTIDE SEQUENCE [LARGE SCALE GENOMIC DNA]</scope>
</reference>
<evidence type="ECO:0000313" key="4">
    <source>
        <dbReference type="Proteomes" id="UP000034521"/>
    </source>
</evidence>
<dbReference type="AlphaFoldDB" id="A0A0G1IL76"/>
<accession>A0A0G1IL76</accession>
<comment type="caution">
    <text evidence="3">The sequence shown here is derived from an EMBL/GenBank/DDBJ whole genome shotgun (WGS) entry which is preliminary data.</text>
</comment>
<gene>
    <name evidence="3" type="ORF">UW52_C0036G0001</name>
</gene>
<dbReference type="InterPro" id="IPR027417">
    <property type="entry name" value="P-loop_NTPase"/>
</dbReference>
<dbReference type="EMBL" id="LCIQ01000036">
    <property type="protein sequence ID" value="KKT59638.1"/>
    <property type="molecule type" value="Genomic_DNA"/>
</dbReference>
<dbReference type="InterPro" id="IPR043964">
    <property type="entry name" value="P-loop_TraG"/>
</dbReference>
<sequence length="218" mass="23597">MKHPDSAQFLYSIAKRSRKYYLGLTTITQDVEDFMDVDLGKAIIQNSSLQILLKQSSAAIDKVAKVFYLSEGEQHLLLSCETGQGLFFAGPAHAGIRVIASPEEHALVTTKPQELEAMREKAKLEKLEIASPPPRQTANTFVSQSQLKTPPMTTVVVEDLLKKEPAPPLTLQPGIEAPGAPAIKLPAAIPVEFSPVSGPAAGKPANEPTTRPLRKILQ</sequence>
<evidence type="ECO:0000259" key="2">
    <source>
        <dbReference type="Pfam" id="PF19044"/>
    </source>
</evidence>
<name>A0A0G1IL76_9BACT</name>
<organism evidence="3 4">
    <name type="scientific">Candidatus Gottesmanbacteria bacterium GW2011_GWA1_44_24b</name>
    <dbReference type="NCBI Taxonomy" id="1618437"/>
    <lineage>
        <taxon>Bacteria</taxon>
        <taxon>Candidatus Gottesmaniibacteriota</taxon>
    </lineage>
</organism>
<dbReference type="Proteomes" id="UP000034521">
    <property type="component" value="Unassembled WGS sequence"/>
</dbReference>
<proteinExistence type="predicted"/>